<feature type="transmembrane region" description="Helical" evidence="5">
    <location>
        <begin position="39"/>
        <end position="58"/>
    </location>
</feature>
<feature type="transmembrane region" description="Helical" evidence="5">
    <location>
        <begin position="220"/>
        <end position="241"/>
    </location>
</feature>
<feature type="transmembrane region" description="Helical" evidence="5">
    <location>
        <begin position="262"/>
        <end position="282"/>
    </location>
</feature>
<evidence type="ECO:0000256" key="2">
    <source>
        <dbReference type="ARBA" id="ARBA00022692"/>
    </source>
</evidence>
<accession>A0A7J3X8G0</accession>
<feature type="transmembrane region" description="Helical" evidence="5">
    <location>
        <begin position="129"/>
        <end position="151"/>
    </location>
</feature>
<evidence type="ECO:0000256" key="4">
    <source>
        <dbReference type="ARBA" id="ARBA00023136"/>
    </source>
</evidence>
<dbReference type="Pfam" id="PF07690">
    <property type="entry name" value="MFS_1"/>
    <property type="match status" value="2"/>
</dbReference>
<dbReference type="PANTHER" id="PTHR42718">
    <property type="entry name" value="MAJOR FACILITATOR SUPERFAMILY MULTIDRUG TRANSPORTER MFSC"/>
    <property type="match status" value="1"/>
</dbReference>
<evidence type="ECO:0000256" key="3">
    <source>
        <dbReference type="ARBA" id="ARBA00022989"/>
    </source>
</evidence>
<feature type="transmembrane region" description="Helical" evidence="5">
    <location>
        <begin position="391"/>
        <end position="412"/>
    </location>
</feature>
<feature type="domain" description="Major facilitator superfamily (MFS) profile" evidence="6">
    <location>
        <begin position="4"/>
        <end position="468"/>
    </location>
</feature>
<dbReference type="AlphaFoldDB" id="A0A7J3X8G0"/>
<dbReference type="GO" id="GO:0022857">
    <property type="term" value="F:transmembrane transporter activity"/>
    <property type="evidence" value="ECO:0007669"/>
    <property type="project" value="InterPro"/>
</dbReference>
<keyword evidence="2 5" id="KW-0812">Transmembrane</keyword>
<evidence type="ECO:0000259" key="6">
    <source>
        <dbReference type="PROSITE" id="PS50850"/>
    </source>
</evidence>
<dbReference type="PRINTS" id="PR01036">
    <property type="entry name" value="TCRTETB"/>
</dbReference>
<feature type="transmembrane region" description="Helical" evidence="5">
    <location>
        <begin position="157"/>
        <end position="178"/>
    </location>
</feature>
<dbReference type="InterPro" id="IPR036259">
    <property type="entry name" value="MFS_trans_sf"/>
</dbReference>
<feature type="transmembrane region" description="Helical" evidence="5">
    <location>
        <begin position="190"/>
        <end position="214"/>
    </location>
</feature>
<feature type="transmembrane region" description="Helical" evidence="5">
    <location>
        <begin position="319"/>
        <end position="339"/>
    </location>
</feature>
<name>A0A7J3X8G0_THEPE</name>
<organism evidence="7">
    <name type="scientific">Thermofilum pendens</name>
    <dbReference type="NCBI Taxonomy" id="2269"/>
    <lineage>
        <taxon>Archaea</taxon>
        <taxon>Thermoproteota</taxon>
        <taxon>Thermoprotei</taxon>
        <taxon>Thermofilales</taxon>
        <taxon>Thermofilaceae</taxon>
        <taxon>Thermofilum</taxon>
    </lineage>
</organism>
<dbReference type="EMBL" id="DRZM01000206">
    <property type="protein sequence ID" value="HHP05478.1"/>
    <property type="molecule type" value="Genomic_DNA"/>
</dbReference>
<keyword evidence="4 5" id="KW-0472">Membrane</keyword>
<sequence length="487" mass="51315">MLHVLSVTTLAAFLTGLNARITVIGLPVIAAALGADLEQALWFTQAYLLGSSATQLVVGRLADLYGRVRLFTLGFVAFAVSMLLCGFANSPLLLIALRFVQGLGAALMISLSLAIIADNAPPNRLGTWLGVNQVAFRLGAFCGLTLGGLIIDNLGWRWTYWLFVPVSAAAVPWSMWRLRESYRPLGGARVDWAGFALFTGSVTLILLSLTFAAYGVGFGLHGWALALLGLLLLAAFAAWELRFESPALDLRLFRIWRFAGGVAAQLLYSIAFGATSVLAVIYMTAVKGMPPSEAGLLLVPFEAVFLVAGLLGGRLSDSIGYAPVTLAGCLTSSLALYLLSTLSASAPTSLLAAYLALVGAGTGLFTSPNTSSILGSVPPERRGVASSIRTVAFNVGFTFSLNMAVLTMTHYIPYEVATKMIISGPDAGSTTPGGVEVLAAAISNSYRVQSLVMLLAAAFSISRSARLGRGERLATARTFPRWAYLGA</sequence>
<dbReference type="SUPFAM" id="SSF103473">
    <property type="entry name" value="MFS general substrate transporter"/>
    <property type="match status" value="1"/>
</dbReference>
<dbReference type="CDD" id="cd17321">
    <property type="entry name" value="MFS_MMR_MDR_like"/>
    <property type="match status" value="1"/>
</dbReference>
<evidence type="ECO:0000256" key="5">
    <source>
        <dbReference type="SAM" id="Phobius"/>
    </source>
</evidence>
<feature type="transmembrane region" description="Helical" evidence="5">
    <location>
        <begin position="70"/>
        <end position="89"/>
    </location>
</feature>
<feature type="transmembrane region" description="Helical" evidence="5">
    <location>
        <begin position="95"/>
        <end position="117"/>
    </location>
</feature>
<reference evidence="7" key="1">
    <citation type="journal article" date="2020" name="mSystems">
        <title>Genome- and Community-Level Interaction Insights into Carbon Utilization and Element Cycling Functions of Hydrothermarchaeota in Hydrothermal Sediment.</title>
        <authorList>
            <person name="Zhou Z."/>
            <person name="Liu Y."/>
            <person name="Xu W."/>
            <person name="Pan J."/>
            <person name="Luo Z.H."/>
            <person name="Li M."/>
        </authorList>
    </citation>
    <scope>NUCLEOTIDE SEQUENCE [LARGE SCALE GENOMIC DNA]</scope>
    <source>
        <strain evidence="7">SpSt-1125</strain>
    </source>
</reference>
<evidence type="ECO:0000313" key="7">
    <source>
        <dbReference type="EMBL" id="HHP05478.1"/>
    </source>
</evidence>
<gene>
    <name evidence="7" type="ORF">ENM88_07030</name>
</gene>
<dbReference type="Gene3D" id="1.20.1250.20">
    <property type="entry name" value="MFS general substrate transporter like domains"/>
    <property type="match status" value="2"/>
</dbReference>
<dbReference type="InterPro" id="IPR011701">
    <property type="entry name" value="MFS"/>
</dbReference>
<dbReference type="PANTHER" id="PTHR42718:SF49">
    <property type="entry name" value="EXPORT PROTEIN"/>
    <property type="match status" value="1"/>
</dbReference>
<dbReference type="GO" id="GO:0016020">
    <property type="term" value="C:membrane"/>
    <property type="evidence" value="ECO:0007669"/>
    <property type="project" value="UniProtKB-SubCell"/>
</dbReference>
<keyword evidence="3 5" id="KW-1133">Transmembrane helix</keyword>
<feature type="transmembrane region" description="Helical" evidence="5">
    <location>
        <begin position="294"/>
        <end position="312"/>
    </location>
</feature>
<comment type="caution">
    <text evidence="7">The sequence shown here is derived from an EMBL/GenBank/DDBJ whole genome shotgun (WGS) entry which is preliminary data.</text>
</comment>
<feature type="transmembrane region" description="Helical" evidence="5">
    <location>
        <begin position="351"/>
        <end position="370"/>
    </location>
</feature>
<proteinExistence type="predicted"/>
<dbReference type="InterPro" id="IPR020846">
    <property type="entry name" value="MFS_dom"/>
</dbReference>
<comment type="subcellular location">
    <subcellularLocation>
        <location evidence="1">Membrane</location>
        <topology evidence="1">Multi-pass membrane protein</topology>
    </subcellularLocation>
</comment>
<evidence type="ECO:0000256" key="1">
    <source>
        <dbReference type="ARBA" id="ARBA00004141"/>
    </source>
</evidence>
<protein>
    <submittedName>
        <fullName evidence="7">MFS transporter</fullName>
    </submittedName>
</protein>
<dbReference type="PROSITE" id="PS50850">
    <property type="entry name" value="MFS"/>
    <property type="match status" value="1"/>
</dbReference>